<dbReference type="Gene3D" id="1.20.1070.10">
    <property type="entry name" value="Rhodopsin 7-helix transmembrane proteins"/>
    <property type="match status" value="1"/>
</dbReference>
<evidence type="ECO:0000256" key="5">
    <source>
        <dbReference type="ARBA" id="ARBA00023136"/>
    </source>
</evidence>
<feature type="transmembrane region" description="Helical" evidence="7">
    <location>
        <begin position="294"/>
        <end position="312"/>
    </location>
</feature>
<dbReference type="PANTHER" id="PTHR22750">
    <property type="entry name" value="G-PROTEIN COUPLED RECEPTOR"/>
    <property type="match status" value="1"/>
</dbReference>
<feature type="domain" description="G-protein coupled receptors family 1 profile" evidence="8">
    <location>
        <begin position="196"/>
        <end position="403"/>
    </location>
</feature>
<evidence type="ECO:0000313" key="9">
    <source>
        <dbReference type="EMBL" id="PVD27557.1"/>
    </source>
</evidence>
<dbReference type="Proteomes" id="UP000245119">
    <property type="component" value="Linkage Group LG7"/>
</dbReference>
<keyword evidence="4 7" id="KW-1133">Transmembrane helix</keyword>
<dbReference type="Pfam" id="PF00001">
    <property type="entry name" value="7tm_1"/>
    <property type="match status" value="1"/>
</dbReference>
<keyword evidence="10" id="KW-1185">Reference proteome</keyword>
<keyword evidence="3 7" id="KW-0812">Transmembrane</keyword>
<evidence type="ECO:0000256" key="3">
    <source>
        <dbReference type="ARBA" id="ARBA00022692"/>
    </source>
</evidence>
<evidence type="ECO:0000256" key="6">
    <source>
        <dbReference type="SAM" id="MobiDB-lite"/>
    </source>
</evidence>
<gene>
    <name evidence="9" type="ORF">C0Q70_12719</name>
</gene>
<dbReference type="SUPFAM" id="SSF81321">
    <property type="entry name" value="Family A G protein-coupled receptor-like"/>
    <property type="match status" value="1"/>
</dbReference>
<dbReference type="PROSITE" id="PS50262">
    <property type="entry name" value="G_PROTEIN_RECEP_F1_2"/>
    <property type="match status" value="1"/>
</dbReference>
<dbReference type="AlphaFoldDB" id="A0A2T7P2A3"/>
<feature type="transmembrane region" description="Helical" evidence="7">
    <location>
        <begin position="332"/>
        <end position="358"/>
    </location>
</feature>
<dbReference type="GO" id="GO:0005886">
    <property type="term" value="C:plasma membrane"/>
    <property type="evidence" value="ECO:0007669"/>
    <property type="project" value="UniProtKB-SubCell"/>
</dbReference>
<feature type="transmembrane region" description="Helical" evidence="7">
    <location>
        <begin position="262"/>
        <end position="282"/>
    </location>
</feature>
<sequence>MLARDSVPGDAVVVAGLVVGDVVWRGRNIFLRLRFVLDAQQDLVDLCTPPDLPEQLAQKLRVSQGCPAWCPSGRLAGSQARAKYDSGTSYCSAMEAVNRRRWLLPELMASPTPAAVTVVVAVKDRTDMDVTTRWEDLFSGKTLTPMENGTDVIVVYTSTHLQVSSDPTDMCVICDYSLSVGMKALRCTLGLCIMAANVVMVVAVVRARSLQMALKALLINLALADAMIGLFFTYLTLVVDIWTTFNLECRVRYGTLSYLEMVTLYSILFFSVTTVLTVFRPLHAAQLLTRKSLAVALTLLWLLPLAMTVVAYEMRESTVTECYFARFTSTEAFLIFAVVNIIAVIVIVICQVVILVIAKIQVNKIAPTMVGNDATVKLIRMNLRVAITTVVVVMPFLLCSTPLLGGYLHLALNPSDRTSKGVPQDHHHSDDIRHRQLRP</sequence>
<feature type="transmembrane region" description="Helical" evidence="7">
    <location>
        <begin position="217"/>
        <end position="242"/>
    </location>
</feature>
<feature type="transmembrane region" description="Helical" evidence="7">
    <location>
        <begin position="385"/>
        <end position="410"/>
    </location>
</feature>
<evidence type="ECO:0000313" key="10">
    <source>
        <dbReference type="Proteomes" id="UP000245119"/>
    </source>
</evidence>
<accession>A0A2T7P2A3</accession>
<evidence type="ECO:0000256" key="1">
    <source>
        <dbReference type="ARBA" id="ARBA00004651"/>
    </source>
</evidence>
<proteinExistence type="predicted"/>
<comment type="caution">
    <text evidence="9">The sequence shown here is derived from an EMBL/GenBank/DDBJ whole genome shotgun (WGS) entry which is preliminary data.</text>
</comment>
<evidence type="ECO:0000256" key="7">
    <source>
        <dbReference type="SAM" id="Phobius"/>
    </source>
</evidence>
<evidence type="ECO:0000259" key="8">
    <source>
        <dbReference type="PROSITE" id="PS50262"/>
    </source>
</evidence>
<feature type="region of interest" description="Disordered" evidence="6">
    <location>
        <begin position="417"/>
        <end position="439"/>
    </location>
</feature>
<dbReference type="InterPro" id="IPR000276">
    <property type="entry name" value="GPCR_Rhodpsn"/>
</dbReference>
<reference evidence="9 10" key="1">
    <citation type="submission" date="2018-04" db="EMBL/GenBank/DDBJ databases">
        <title>The genome of golden apple snail Pomacea canaliculata provides insight into stress tolerance and invasive adaptation.</title>
        <authorList>
            <person name="Liu C."/>
            <person name="Liu B."/>
            <person name="Ren Y."/>
            <person name="Zhang Y."/>
            <person name="Wang H."/>
            <person name="Li S."/>
            <person name="Jiang F."/>
            <person name="Yin L."/>
            <person name="Zhang G."/>
            <person name="Qian W."/>
            <person name="Fan W."/>
        </authorList>
    </citation>
    <scope>NUCLEOTIDE SEQUENCE [LARGE SCALE GENOMIC DNA]</scope>
    <source>
        <strain evidence="9">SZHN2017</strain>
        <tissue evidence="9">Muscle</tissue>
    </source>
</reference>
<dbReference type="CDD" id="cd00637">
    <property type="entry name" value="7tm_classA_rhodopsin-like"/>
    <property type="match status" value="1"/>
</dbReference>
<dbReference type="GO" id="GO:0004930">
    <property type="term" value="F:G protein-coupled receptor activity"/>
    <property type="evidence" value="ECO:0007669"/>
    <property type="project" value="InterPro"/>
</dbReference>
<evidence type="ECO:0000256" key="2">
    <source>
        <dbReference type="ARBA" id="ARBA00022475"/>
    </source>
</evidence>
<keyword evidence="5 7" id="KW-0472">Membrane</keyword>
<protein>
    <recommendedName>
        <fullName evidence="8">G-protein coupled receptors family 1 profile domain-containing protein</fullName>
    </recommendedName>
</protein>
<feature type="transmembrane region" description="Helical" evidence="7">
    <location>
        <begin position="188"/>
        <end position="205"/>
    </location>
</feature>
<keyword evidence="2" id="KW-1003">Cell membrane</keyword>
<comment type="subcellular location">
    <subcellularLocation>
        <location evidence="1">Cell membrane</location>
        <topology evidence="1">Multi-pass membrane protein</topology>
    </subcellularLocation>
</comment>
<dbReference type="OrthoDB" id="6106438at2759"/>
<dbReference type="EMBL" id="PZQS01000007">
    <property type="protein sequence ID" value="PVD27557.1"/>
    <property type="molecule type" value="Genomic_DNA"/>
</dbReference>
<name>A0A2T7P2A3_POMCA</name>
<dbReference type="InterPro" id="IPR017452">
    <property type="entry name" value="GPCR_Rhodpsn_7TM"/>
</dbReference>
<organism evidence="9 10">
    <name type="scientific">Pomacea canaliculata</name>
    <name type="common">Golden apple snail</name>
    <dbReference type="NCBI Taxonomy" id="400727"/>
    <lineage>
        <taxon>Eukaryota</taxon>
        <taxon>Metazoa</taxon>
        <taxon>Spiralia</taxon>
        <taxon>Lophotrochozoa</taxon>
        <taxon>Mollusca</taxon>
        <taxon>Gastropoda</taxon>
        <taxon>Caenogastropoda</taxon>
        <taxon>Architaenioglossa</taxon>
        <taxon>Ampullarioidea</taxon>
        <taxon>Ampullariidae</taxon>
        <taxon>Pomacea</taxon>
    </lineage>
</organism>
<evidence type="ECO:0000256" key="4">
    <source>
        <dbReference type="ARBA" id="ARBA00022989"/>
    </source>
</evidence>